<comment type="caution">
    <text evidence="2">The sequence shown here is derived from an EMBL/GenBank/DDBJ whole genome shotgun (WGS) entry which is preliminary data.</text>
</comment>
<feature type="compositionally biased region" description="Acidic residues" evidence="1">
    <location>
        <begin position="210"/>
        <end position="277"/>
    </location>
</feature>
<accession>A0AA40FIG2</accession>
<feature type="compositionally biased region" description="Polar residues" evidence="1">
    <location>
        <begin position="1138"/>
        <end position="1150"/>
    </location>
</feature>
<proteinExistence type="predicted"/>
<feature type="region of interest" description="Disordered" evidence="1">
    <location>
        <begin position="1"/>
        <end position="51"/>
    </location>
</feature>
<protein>
    <submittedName>
        <fullName evidence="2">Uncharacterized protein</fullName>
    </submittedName>
</protein>
<sequence>MSGAPARGTTPRRQRRHHHHHHHHHHQKHQRQVREERSSASSEEPEEKRPKVNPIFLWASQREQRIVEVRCEDYDKRNRIKLTKTAQGWRSIPRTASNMYSTGLAAVISQKANSANSSNSSDTGEEKESHATLHLRRSIATKELANGRTNGLVCRRGDVGRKRGYDEEIIGRKSKHRQQRDYGFPLDEMRNNAKVKVAWSYEGRRRVPCSDDDDDDGGEDDDEGNNEDNDEEEEEEEEQEEEEVEEEDEEEEEDDDDDEEEEDGDDDDDDEDEEAVNENEIKEGNKRFEKKEASSCNNGRLHYNLERLQKDKLFQPRVVLEQLRFSQLPEGVHQSGVLQTLRGKDEKGQNEDDVIAGEEKPDNEKRRQNANKAGIQDILNMIDATASPVLATDTPSADLPVDSTKTYEEEEVLNENHVVHGKSIESKIKDSNAAVLVELTRNKVKEHKESRTNVISSYQRIEDIVRTNNQDDCLADEKIEIHEEKILAVNYGVESEEERRKRKRRKKNNERKDDVVVVSVKNNGSESKSCKIAEADGGLGKRGSNSHSKWQSLMSVEDEEDVEEEEMDDNDDEDEEDDDAQLEAEDERPDEPGEPAKMIDYNDSSKILNALRNTPGLSVSITRTHTPESAKNVSLMRPASKASSSSSRSPDSQAECVERSSKNADSATESQGTTASPKNLPGLSIIIPSYRYRGSSQVIATGHSTSPSAKARVESPESTVNFPKNESYANGESKLGGRFPREEEDNEEREMEEEEDDCDSQVLEDLRRQKADSLAYDNPDRDYLLLRQGTGSSENGRKTPLENAKNQAHWISSSNRNSEAQAKCKYQDVEHFDEQVLEELRTRGTVVSPQPSGIPCSPASRRPSSAYLERLLPSPPCSVSCSEDAKNDLTLKGILSSPNQLEARDYEKQKEISNRCDQIPSDHLIIRADHSKDTERGNRKQGGGGSRNGLFQERLNVHGQEARNSGRPMSSGDIHSTYLVTDRVTPRRPMSAEWSVGRQKNQSSSYQKSSVKHRMHAAMEEVACATSTSTDKLLDPASQLRELIETSGHLIPDPLLVPRDYLPGLAAAPATEIPKLLASRPELRLPEALTRPDLLRDPDLLVISLAHLQHVLDHGEGPVSRSRQGTSLHPRFNNNNNGTNKAASHASNGAKNGAFQTRPKLSCKPIGTLMPAPIDLSSSRRTTAYLPLLRVRSGLLKQEPEVTSTASSPEESQLWHPLFGR</sequence>
<feature type="compositionally biased region" description="Polar residues" evidence="1">
    <location>
        <begin position="663"/>
        <end position="677"/>
    </location>
</feature>
<evidence type="ECO:0000313" key="3">
    <source>
        <dbReference type="Proteomes" id="UP001177670"/>
    </source>
</evidence>
<keyword evidence="3" id="KW-1185">Reference proteome</keyword>
<reference evidence="2" key="1">
    <citation type="submission" date="2021-10" db="EMBL/GenBank/DDBJ databases">
        <title>Melipona bicolor Genome sequencing and assembly.</title>
        <authorList>
            <person name="Araujo N.S."/>
            <person name="Arias M.C."/>
        </authorList>
    </citation>
    <scope>NUCLEOTIDE SEQUENCE</scope>
    <source>
        <strain evidence="2">USP_2M_L1-L4_2017</strain>
        <tissue evidence="2">Whole body</tissue>
    </source>
</reference>
<feature type="region of interest" description="Disordered" evidence="1">
    <location>
        <begin position="338"/>
        <end position="368"/>
    </location>
</feature>
<organism evidence="2 3">
    <name type="scientific">Melipona bicolor</name>
    <dbReference type="NCBI Taxonomy" id="60889"/>
    <lineage>
        <taxon>Eukaryota</taxon>
        <taxon>Metazoa</taxon>
        <taxon>Ecdysozoa</taxon>
        <taxon>Arthropoda</taxon>
        <taxon>Hexapoda</taxon>
        <taxon>Insecta</taxon>
        <taxon>Pterygota</taxon>
        <taxon>Neoptera</taxon>
        <taxon>Endopterygota</taxon>
        <taxon>Hymenoptera</taxon>
        <taxon>Apocrita</taxon>
        <taxon>Aculeata</taxon>
        <taxon>Apoidea</taxon>
        <taxon>Anthophila</taxon>
        <taxon>Apidae</taxon>
        <taxon>Melipona</taxon>
    </lineage>
</organism>
<feature type="region of interest" description="Disordered" evidence="1">
    <location>
        <begin position="111"/>
        <end position="132"/>
    </location>
</feature>
<feature type="compositionally biased region" description="Low complexity" evidence="1">
    <location>
        <begin position="112"/>
        <end position="121"/>
    </location>
</feature>
<feature type="region of interest" description="Disordered" evidence="1">
    <location>
        <begin position="1115"/>
        <end position="1159"/>
    </location>
</feature>
<feature type="compositionally biased region" description="Polar residues" evidence="1">
    <location>
        <begin position="618"/>
        <end position="632"/>
    </location>
</feature>
<feature type="compositionally biased region" description="Acidic residues" evidence="1">
    <location>
        <begin position="556"/>
        <end position="593"/>
    </location>
</feature>
<feature type="region of interest" description="Disordered" evidence="1">
    <location>
        <begin position="492"/>
        <end position="604"/>
    </location>
</feature>
<feature type="compositionally biased region" description="Basic and acidic residues" evidence="1">
    <location>
        <begin position="926"/>
        <end position="938"/>
    </location>
</feature>
<feature type="region of interest" description="Disordered" evidence="1">
    <location>
        <begin position="926"/>
        <end position="950"/>
    </location>
</feature>
<feature type="compositionally biased region" description="Basic residues" evidence="1">
    <location>
        <begin position="500"/>
        <end position="509"/>
    </location>
</feature>
<feature type="compositionally biased region" description="Low complexity" evidence="1">
    <location>
        <begin position="516"/>
        <end position="527"/>
    </location>
</feature>
<dbReference type="AlphaFoldDB" id="A0AA40FIG2"/>
<name>A0AA40FIG2_9HYME</name>
<feature type="compositionally biased region" description="Polar residues" evidence="1">
    <location>
        <begin position="1201"/>
        <end position="1211"/>
    </location>
</feature>
<dbReference type="EMBL" id="JAHYIQ010000036">
    <property type="protein sequence ID" value="KAK1119486.1"/>
    <property type="molecule type" value="Genomic_DNA"/>
</dbReference>
<evidence type="ECO:0000313" key="2">
    <source>
        <dbReference type="EMBL" id="KAK1119486.1"/>
    </source>
</evidence>
<feature type="compositionally biased region" description="Acidic residues" evidence="1">
    <location>
        <begin position="742"/>
        <end position="759"/>
    </location>
</feature>
<evidence type="ECO:0000256" key="1">
    <source>
        <dbReference type="SAM" id="MobiDB-lite"/>
    </source>
</evidence>
<feature type="compositionally biased region" description="Polar residues" evidence="1">
    <location>
        <begin position="716"/>
        <end position="730"/>
    </location>
</feature>
<dbReference type="Proteomes" id="UP001177670">
    <property type="component" value="Unassembled WGS sequence"/>
</dbReference>
<feature type="compositionally biased region" description="Basic and acidic residues" evidence="1">
    <location>
        <begin position="279"/>
        <end position="293"/>
    </location>
</feature>
<feature type="compositionally biased region" description="Basic residues" evidence="1">
    <location>
        <begin position="10"/>
        <end position="31"/>
    </location>
</feature>
<feature type="region of interest" description="Disordered" evidence="1">
    <location>
        <begin position="701"/>
        <end position="761"/>
    </location>
</feature>
<feature type="compositionally biased region" description="Basic and acidic residues" evidence="1">
    <location>
        <begin position="357"/>
        <end position="367"/>
    </location>
</feature>
<gene>
    <name evidence="2" type="ORF">K0M31_013313</name>
</gene>
<feature type="compositionally biased region" description="Polar residues" evidence="1">
    <location>
        <begin position="543"/>
        <end position="554"/>
    </location>
</feature>
<feature type="region of interest" description="Disordered" evidence="1">
    <location>
        <begin position="206"/>
        <end position="298"/>
    </location>
</feature>
<feature type="region of interest" description="Disordered" evidence="1">
    <location>
        <begin position="1198"/>
        <end position="1221"/>
    </location>
</feature>
<feature type="region of interest" description="Disordered" evidence="1">
    <location>
        <begin position="618"/>
        <end position="682"/>
    </location>
</feature>
<feature type="compositionally biased region" description="Low complexity" evidence="1">
    <location>
        <begin position="637"/>
        <end position="652"/>
    </location>
</feature>